<sequence length="451" mass="52803">MYISGIICIFKIGTKCKINMSLDVKTPRNVYLSAFYKRSFAYYTVHVRLPVIITQLIDTLVRNKEEIKNLKGEESSEDLKKIIGEISKLKYEIQTNKPLSKLKSNDVDIHFYNEYIDKQASEDGHTTYFNTIWLLTECYMYRRIKNIFSEFNTMKDFDYFSYSKRDSYNKALPMITQMGRYLLKIENDSNNVEDTFKALLKLNLWGNKCDLSLSLGKVDGPSNVFDTHLLDEYLLSDDSDNIWLTINKTTNNDIVDFVFDNAGYELFTDFCIADYIVKQNLAKKVRFYVKTTPWFISDVMEHDVFWTLDELIRNPDESLKTLGSRWKEYISTGKWEIVKSNFWTLPFEFKFMRDVDPSLYKKLSKAKIIFFKGDLNYRKLFGEINWDPVTTVDEGLQGFHPSRLCTLRTVKADIVVGLKPGVAEELEKKDPKWMESGDFGLIQFSNKIVEL</sequence>
<evidence type="ECO:0000256" key="8">
    <source>
        <dbReference type="ARBA" id="ARBA00045980"/>
    </source>
</evidence>
<dbReference type="GO" id="GO:0016791">
    <property type="term" value="F:phosphatase activity"/>
    <property type="evidence" value="ECO:0007669"/>
    <property type="project" value="TreeGrafter"/>
</dbReference>
<comment type="domain">
    <text evidence="10">Subfamily III proteins have a conserved RTxK motif about 40-50 residues from the C-terminus; the threonine may be replaced by serine or cysteine.</text>
</comment>
<evidence type="ECO:0000256" key="7">
    <source>
        <dbReference type="ARBA" id="ARBA00023211"/>
    </source>
</evidence>
<dbReference type="Gene3D" id="3.40.50.10880">
    <property type="entry name" value="Uncharacterised protein PF01937, DUF89, domain 3"/>
    <property type="match status" value="1"/>
</dbReference>
<comment type="caution">
    <text evidence="12">The sequence shown here is derived from an EMBL/GenBank/DDBJ whole genome shotgun (WGS) entry which is preliminary data.</text>
</comment>
<dbReference type="AlphaFoldDB" id="A0A834IRH2"/>
<keyword evidence="7 10" id="KW-0464">Manganese</keyword>
<dbReference type="GO" id="GO:0005634">
    <property type="term" value="C:nucleus"/>
    <property type="evidence" value="ECO:0007669"/>
    <property type="project" value="TreeGrafter"/>
</dbReference>
<keyword evidence="10" id="KW-0808">Transferase</keyword>
<dbReference type="OrthoDB" id="541375at2759"/>
<dbReference type="FunFam" id="3.40.50.10880:FF:000005">
    <property type="entry name" value="DUF89-domain-containing protein"/>
    <property type="match status" value="1"/>
</dbReference>
<dbReference type="GO" id="GO:0051998">
    <property type="term" value="F:protein carboxyl O-methyltransferase activity"/>
    <property type="evidence" value="ECO:0007669"/>
    <property type="project" value="UniProtKB-UniRule"/>
</dbReference>
<organism evidence="12 13">
    <name type="scientific">Rhynchophorus ferrugineus</name>
    <name type="common">Red palm weevil</name>
    <name type="synonym">Curculio ferrugineus</name>
    <dbReference type="NCBI Taxonomy" id="354439"/>
    <lineage>
        <taxon>Eukaryota</taxon>
        <taxon>Metazoa</taxon>
        <taxon>Ecdysozoa</taxon>
        <taxon>Arthropoda</taxon>
        <taxon>Hexapoda</taxon>
        <taxon>Insecta</taxon>
        <taxon>Pterygota</taxon>
        <taxon>Neoptera</taxon>
        <taxon>Endopterygota</taxon>
        <taxon>Coleoptera</taxon>
        <taxon>Polyphaga</taxon>
        <taxon>Cucujiformia</taxon>
        <taxon>Curculionidae</taxon>
        <taxon>Dryophthorinae</taxon>
        <taxon>Rhynchophorus</taxon>
    </lineage>
</organism>
<evidence type="ECO:0000256" key="1">
    <source>
        <dbReference type="ARBA" id="ARBA00000807"/>
    </source>
</evidence>
<comment type="cofactor">
    <cofactor evidence="10">
        <name>Mn(2+)</name>
        <dbReference type="ChEBI" id="CHEBI:29035"/>
    </cofactor>
    <cofactor evidence="10">
        <name>Ni(2+)</name>
        <dbReference type="ChEBI" id="CHEBI:49786"/>
    </cofactor>
</comment>
<dbReference type="Proteomes" id="UP000625711">
    <property type="component" value="Unassembled WGS sequence"/>
</dbReference>
<evidence type="ECO:0000313" key="12">
    <source>
        <dbReference type="EMBL" id="KAF7285984.1"/>
    </source>
</evidence>
<dbReference type="GO" id="GO:0006974">
    <property type="term" value="P:DNA damage response"/>
    <property type="evidence" value="ECO:0007669"/>
    <property type="project" value="TreeGrafter"/>
</dbReference>
<dbReference type="GO" id="GO:0046872">
    <property type="term" value="F:metal ion binding"/>
    <property type="evidence" value="ECO:0007669"/>
    <property type="project" value="UniProtKB-UniRule"/>
</dbReference>
<dbReference type="GO" id="GO:0032259">
    <property type="term" value="P:methylation"/>
    <property type="evidence" value="ECO:0007669"/>
    <property type="project" value="UniProtKB-KW"/>
</dbReference>
<dbReference type="GO" id="GO:0016462">
    <property type="term" value="F:pyrophosphatase activity"/>
    <property type="evidence" value="ECO:0007669"/>
    <property type="project" value="UniProtKB-ARBA"/>
</dbReference>
<keyword evidence="6 10" id="KW-0378">Hydrolase</keyword>
<comment type="similarity">
    <text evidence="3 10">Belongs to the damage-control phosphatase family. Sugar phosphate phosphatase III subfamily.</text>
</comment>
<dbReference type="InterPro" id="IPR039763">
    <property type="entry name" value="ARMT1"/>
</dbReference>
<gene>
    <name evidence="12" type="ORF">GWI33_008288</name>
</gene>
<dbReference type="SUPFAM" id="SSF111321">
    <property type="entry name" value="AF1104-like"/>
    <property type="match status" value="1"/>
</dbReference>
<dbReference type="PANTHER" id="PTHR12260">
    <property type="entry name" value="DAMAGE-CONTROL PHOSPHATASE ARMT1"/>
    <property type="match status" value="1"/>
</dbReference>
<keyword evidence="5 10" id="KW-0479">Metal-binding</keyword>
<evidence type="ECO:0000256" key="4">
    <source>
        <dbReference type="ARBA" id="ARBA00022596"/>
    </source>
</evidence>
<dbReference type="EC" id="2.1.1.-" evidence="10"/>
<comment type="catalytic activity">
    <reaction evidence="9 10">
        <text>beta-D-fructose 6-phosphate = dihydroxyacetone + D-glyceraldehyde 3-phosphate</text>
        <dbReference type="Rhea" id="RHEA:28002"/>
        <dbReference type="ChEBI" id="CHEBI:16016"/>
        <dbReference type="ChEBI" id="CHEBI:57634"/>
        <dbReference type="ChEBI" id="CHEBI:59776"/>
    </reaction>
</comment>
<keyword evidence="4" id="KW-0533">Nickel</keyword>
<evidence type="ECO:0000256" key="9">
    <source>
        <dbReference type="ARBA" id="ARBA00048809"/>
    </source>
</evidence>
<dbReference type="Pfam" id="PF01937">
    <property type="entry name" value="ARMT1-like_dom"/>
    <property type="match status" value="1"/>
</dbReference>
<comment type="catalytic activity">
    <reaction evidence="1 10">
        <text>L-glutamyl-[protein] + S-adenosyl-L-methionine = [protein]-L-glutamate 5-O-methyl ester + S-adenosyl-L-homocysteine</text>
        <dbReference type="Rhea" id="RHEA:24452"/>
        <dbReference type="Rhea" id="RHEA-COMP:10208"/>
        <dbReference type="Rhea" id="RHEA-COMP:10311"/>
        <dbReference type="ChEBI" id="CHEBI:29973"/>
        <dbReference type="ChEBI" id="CHEBI:57856"/>
        <dbReference type="ChEBI" id="CHEBI:59789"/>
        <dbReference type="ChEBI" id="CHEBI:82795"/>
    </reaction>
</comment>
<evidence type="ECO:0000256" key="10">
    <source>
        <dbReference type="RuleBase" id="RU367030"/>
    </source>
</evidence>
<reference evidence="12" key="1">
    <citation type="submission" date="2020-08" db="EMBL/GenBank/DDBJ databases">
        <title>Genome sequencing and assembly of the red palm weevil Rhynchophorus ferrugineus.</title>
        <authorList>
            <person name="Dias G.B."/>
            <person name="Bergman C.M."/>
            <person name="Manee M."/>
        </authorList>
    </citation>
    <scope>NUCLEOTIDE SEQUENCE</scope>
    <source>
        <strain evidence="12">AA-2017</strain>
        <tissue evidence="12">Whole larva</tissue>
    </source>
</reference>
<keyword evidence="10" id="KW-0489">Methyltransferase</keyword>
<evidence type="ECO:0000256" key="5">
    <source>
        <dbReference type="ARBA" id="ARBA00022723"/>
    </source>
</evidence>
<dbReference type="InterPro" id="IPR002791">
    <property type="entry name" value="ARMT1-like_metal-bd"/>
</dbReference>
<keyword evidence="13" id="KW-1185">Reference proteome</keyword>
<evidence type="ECO:0000259" key="11">
    <source>
        <dbReference type="Pfam" id="PF01937"/>
    </source>
</evidence>
<evidence type="ECO:0000256" key="2">
    <source>
        <dbReference type="ARBA" id="ARBA00001326"/>
    </source>
</evidence>
<protein>
    <recommendedName>
        <fullName evidence="10">Sugar phosphate phosphatase</fullName>
        <ecNumber evidence="10">2.1.1.-</ecNumber>
        <ecNumber evidence="10">3.1.3.-</ecNumber>
    </recommendedName>
</protein>
<evidence type="ECO:0000313" key="13">
    <source>
        <dbReference type="Proteomes" id="UP000625711"/>
    </source>
</evidence>
<comment type="catalytic activity">
    <reaction evidence="2 10">
        <text>beta-D-fructose 1-phosphate + H2O = D-fructose + phosphate</text>
        <dbReference type="Rhea" id="RHEA:35603"/>
        <dbReference type="ChEBI" id="CHEBI:15377"/>
        <dbReference type="ChEBI" id="CHEBI:37721"/>
        <dbReference type="ChEBI" id="CHEBI:43474"/>
        <dbReference type="ChEBI" id="CHEBI:138881"/>
    </reaction>
</comment>
<evidence type="ECO:0000256" key="6">
    <source>
        <dbReference type="ARBA" id="ARBA00022801"/>
    </source>
</evidence>
<dbReference type="Gene3D" id="1.20.930.60">
    <property type="match status" value="1"/>
</dbReference>
<evidence type="ECO:0000256" key="3">
    <source>
        <dbReference type="ARBA" id="ARBA00009519"/>
    </source>
</evidence>
<dbReference type="InterPro" id="IPR036075">
    <property type="entry name" value="ARMT-1-like_metal-bd_sf"/>
</dbReference>
<dbReference type="GO" id="GO:0030643">
    <property type="term" value="P:intracellular phosphate ion homeostasis"/>
    <property type="evidence" value="ECO:0007669"/>
    <property type="project" value="UniProtKB-ARBA"/>
</dbReference>
<accession>A0A834IRH2</accession>
<comment type="function">
    <text evidence="8 10">Metal-dependent phosphatase that shows phosphatase activity against several substrates, including fructose-1-phosphate and fructose-6-phosphate. Its preference for fructose-1-phosphate, a strong glycating agent that causes DNA damage rather than a canonical yeast metabolite, suggests a damage-control function in hexose phosphate metabolism. Has also been shown to have O-methyltransferase activity that methylates glutamate residues of target proteins to form gamma-glutamyl methyl ester residues. Possibly methylates PCNA, suggesting it is involved in the DNA damage response.</text>
</comment>
<dbReference type="PANTHER" id="PTHR12260:SF6">
    <property type="entry name" value="DAMAGE-CONTROL PHOSPHATASE ARMT1"/>
    <property type="match status" value="1"/>
</dbReference>
<proteinExistence type="inferred from homology"/>
<dbReference type="EC" id="3.1.3.-" evidence="10"/>
<dbReference type="EMBL" id="JAACXV010000039">
    <property type="protein sequence ID" value="KAF7285984.1"/>
    <property type="molecule type" value="Genomic_DNA"/>
</dbReference>
<name>A0A834IRH2_RHYFE</name>
<feature type="domain" description="Damage-control phosphatase ARMT1-like metal-binding" evidence="11">
    <location>
        <begin position="44"/>
        <end position="425"/>
    </location>
</feature>